<reference evidence="1" key="2">
    <citation type="submission" date="2013-04" db="UniProtKB">
        <authorList>
            <consortium name="EnsemblPlants"/>
        </authorList>
    </citation>
    <scope>IDENTIFICATION</scope>
</reference>
<dbReference type="Proteomes" id="UP000006038">
    <property type="component" value="Chromosome 1"/>
</dbReference>
<proteinExistence type="predicted"/>
<reference evidence="1" key="1">
    <citation type="journal article" date="2013" name="Nat. Commun.">
        <title>Whole-genome sequencing of Oryza brachyantha reveals mechanisms underlying Oryza genome evolution.</title>
        <authorList>
            <person name="Chen J."/>
            <person name="Huang Q."/>
            <person name="Gao D."/>
            <person name="Wang J."/>
            <person name="Lang Y."/>
            <person name="Liu T."/>
            <person name="Li B."/>
            <person name="Bai Z."/>
            <person name="Luis Goicoechea J."/>
            <person name="Liang C."/>
            <person name="Chen C."/>
            <person name="Zhang W."/>
            <person name="Sun S."/>
            <person name="Liao Y."/>
            <person name="Zhang X."/>
            <person name="Yang L."/>
            <person name="Song C."/>
            <person name="Wang M."/>
            <person name="Shi J."/>
            <person name="Liu G."/>
            <person name="Liu J."/>
            <person name="Zhou H."/>
            <person name="Zhou W."/>
            <person name="Yu Q."/>
            <person name="An N."/>
            <person name="Chen Y."/>
            <person name="Cai Q."/>
            <person name="Wang B."/>
            <person name="Liu B."/>
            <person name="Min J."/>
            <person name="Huang Y."/>
            <person name="Wu H."/>
            <person name="Li Z."/>
            <person name="Zhang Y."/>
            <person name="Yin Y."/>
            <person name="Song W."/>
            <person name="Jiang J."/>
            <person name="Jackson S.A."/>
            <person name="Wing R.A."/>
            <person name="Wang J."/>
            <person name="Chen M."/>
        </authorList>
    </citation>
    <scope>NUCLEOTIDE SEQUENCE [LARGE SCALE GENOMIC DNA]</scope>
    <source>
        <strain evidence="1">cv. IRGC 101232</strain>
    </source>
</reference>
<dbReference type="EnsemblPlants" id="OB01G17590.1">
    <property type="protein sequence ID" value="OB01G17590.1"/>
    <property type="gene ID" value="OB01G17590"/>
</dbReference>
<protein>
    <submittedName>
        <fullName evidence="1">Uncharacterized protein</fullName>
    </submittedName>
</protein>
<dbReference type="Gramene" id="OB01G17590.1">
    <property type="protein sequence ID" value="OB01G17590.1"/>
    <property type="gene ID" value="OB01G17590"/>
</dbReference>
<evidence type="ECO:0000313" key="2">
    <source>
        <dbReference type="Proteomes" id="UP000006038"/>
    </source>
</evidence>
<sequence>TRFNPGLISGTWIIEVFFLIQQIKVYLVSGPQSTMLATHTHTYTHYSRRMVISASLFKIELN</sequence>
<evidence type="ECO:0000313" key="1">
    <source>
        <dbReference type="EnsemblPlants" id="OB01G17590.1"/>
    </source>
</evidence>
<dbReference type="HOGENOM" id="CLU_2910950_0_0_1"/>
<accession>J3KXQ3</accession>
<name>J3KXQ3_ORYBR</name>
<organism evidence="1">
    <name type="scientific">Oryza brachyantha</name>
    <name type="common">malo sina</name>
    <dbReference type="NCBI Taxonomy" id="4533"/>
    <lineage>
        <taxon>Eukaryota</taxon>
        <taxon>Viridiplantae</taxon>
        <taxon>Streptophyta</taxon>
        <taxon>Embryophyta</taxon>
        <taxon>Tracheophyta</taxon>
        <taxon>Spermatophyta</taxon>
        <taxon>Magnoliopsida</taxon>
        <taxon>Liliopsida</taxon>
        <taxon>Poales</taxon>
        <taxon>Poaceae</taxon>
        <taxon>BOP clade</taxon>
        <taxon>Oryzoideae</taxon>
        <taxon>Oryzeae</taxon>
        <taxon>Oryzinae</taxon>
        <taxon>Oryza</taxon>
    </lineage>
</organism>
<dbReference type="AlphaFoldDB" id="J3KXQ3"/>
<keyword evidence="2" id="KW-1185">Reference proteome</keyword>